<evidence type="ECO:0000259" key="8">
    <source>
        <dbReference type="PROSITE" id="PS51869"/>
    </source>
</evidence>
<dbReference type="Pfam" id="PF10515">
    <property type="entry name" value="APP_amyloid"/>
    <property type="match status" value="1"/>
</dbReference>
<dbReference type="InterPro" id="IPR019745">
    <property type="entry name" value="Amyloid_glyco_intracell_CS"/>
</dbReference>
<dbReference type="PROSITE" id="PS00320">
    <property type="entry name" value="APP_INTRA"/>
    <property type="match status" value="1"/>
</dbReference>
<organism evidence="10 11">
    <name type="scientific">Porites evermanni</name>
    <dbReference type="NCBI Taxonomy" id="104178"/>
    <lineage>
        <taxon>Eukaryota</taxon>
        <taxon>Metazoa</taxon>
        <taxon>Cnidaria</taxon>
        <taxon>Anthozoa</taxon>
        <taxon>Hexacorallia</taxon>
        <taxon>Scleractinia</taxon>
        <taxon>Fungiina</taxon>
        <taxon>Poritidae</taxon>
        <taxon>Porites</taxon>
    </lineage>
</organism>
<dbReference type="PROSITE" id="PS51870">
    <property type="entry name" value="APP_E2"/>
    <property type="match status" value="1"/>
</dbReference>
<feature type="non-terminal residue" evidence="10">
    <location>
        <position position="1"/>
    </location>
</feature>
<dbReference type="Proteomes" id="UP001159427">
    <property type="component" value="Unassembled WGS sequence"/>
</dbReference>
<dbReference type="SUPFAM" id="SSF109843">
    <property type="entry name" value="CAPPD, an extracellular domain of amyloid beta A4 protein"/>
    <property type="match status" value="1"/>
</dbReference>
<dbReference type="SUPFAM" id="SSF56491">
    <property type="entry name" value="A heparin-binding domain"/>
    <property type="match status" value="1"/>
</dbReference>
<keyword evidence="3 7" id="KW-1133">Transmembrane helix</keyword>
<comment type="subcellular location">
    <subcellularLocation>
        <location evidence="1">Membrane</location>
        <topology evidence="1">Single-pass type I membrane protein</topology>
    </subcellularLocation>
</comment>
<feature type="region of interest" description="CuBD subdomain" evidence="5">
    <location>
        <begin position="108"/>
        <end position="136"/>
    </location>
</feature>
<evidence type="ECO:0000256" key="6">
    <source>
        <dbReference type="SAM" id="MobiDB-lite"/>
    </source>
</evidence>
<dbReference type="InterPro" id="IPR036176">
    <property type="entry name" value="E2_sf"/>
</dbReference>
<dbReference type="InterPro" id="IPR019543">
    <property type="entry name" value="APP_amyloid_C"/>
</dbReference>
<evidence type="ECO:0000313" key="11">
    <source>
        <dbReference type="Proteomes" id="UP001159427"/>
    </source>
</evidence>
<keyword evidence="2 7" id="KW-0812">Transmembrane</keyword>
<reference evidence="10 11" key="1">
    <citation type="submission" date="2022-05" db="EMBL/GenBank/DDBJ databases">
        <authorList>
            <consortium name="Genoscope - CEA"/>
            <person name="William W."/>
        </authorList>
    </citation>
    <scope>NUCLEOTIDE SEQUENCE [LARGE SCALE GENOMIC DNA]</scope>
</reference>
<dbReference type="InterPro" id="IPR024329">
    <property type="entry name" value="Amyloid_glyco_E2_domain"/>
</dbReference>
<dbReference type="PANTHER" id="PTHR23103">
    <property type="entry name" value="ALZHEIMER'S DISEASE BETA-AMYLOID RELATED"/>
    <property type="match status" value="1"/>
</dbReference>
<feature type="compositionally biased region" description="Basic and acidic residues" evidence="6">
    <location>
        <begin position="311"/>
        <end position="356"/>
    </location>
</feature>
<dbReference type="EMBL" id="CALNXI010002404">
    <property type="protein sequence ID" value="CAH3187270.1"/>
    <property type="molecule type" value="Genomic_DNA"/>
</dbReference>
<evidence type="ECO:0000256" key="1">
    <source>
        <dbReference type="ARBA" id="ARBA00004479"/>
    </source>
</evidence>
<name>A0ABN8S8C8_9CNID</name>
<dbReference type="Gene3D" id="1.20.120.770">
    <property type="entry name" value="Amyloid precursor protein, E2 domain"/>
    <property type="match status" value="1"/>
</dbReference>
<dbReference type="PRINTS" id="PR00203">
    <property type="entry name" value="AMYLOIDA4"/>
</dbReference>
<evidence type="ECO:0000256" key="5">
    <source>
        <dbReference type="PROSITE-ProRule" id="PRU01217"/>
    </source>
</evidence>
<dbReference type="Gene3D" id="3.90.570.10">
    <property type="entry name" value="Amyloidogenic glycoprotein, heparin-binding domain"/>
    <property type="match status" value="1"/>
</dbReference>
<feature type="domain" description="E2" evidence="9">
    <location>
        <begin position="159"/>
        <end position="291"/>
    </location>
</feature>
<dbReference type="PROSITE" id="PS51869">
    <property type="entry name" value="APP_E1"/>
    <property type="match status" value="1"/>
</dbReference>
<protein>
    <submittedName>
        <fullName evidence="10">Uncharacterized protein</fullName>
    </submittedName>
</protein>
<feature type="region of interest" description="Disordered" evidence="6">
    <location>
        <begin position="289"/>
        <end position="364"/>
    </location>
</feature>
<evidence type="ECO:0000256" key="2">
    <source>
        <dbReference type="ARBA" id="ARBA00022692"/>
    </source>
</evidence>
<dbReference type="Pfam" id="PF12925">
    <property type="entry name" value="APP_E2"/>
    <property type="match status" value="1"/>
</dbReference>
<dbReference type="PANTHER" id="PTHR23103:SF15">
    <property type="entry name" value="AMYLOID-BETA-LIKE PROTEIN"/>
    <property type="match status" value="1"/>
</dbReference>
<gene>
    <name evidence="10" type="ORF">PEVE_00017540</name>
</gene>
<comment type="similarity">
    <text evidence="5">Belongs to the APP family.</text>
</comment>
<sequence length="449" mass="51588">CLDVFQVINAAVENLNEDLDYDPQVVILCDKVTRHVDVNTGDWIVDKNSSRLCTTDRKEILKYCQAVYPSRDIRNIVEANNHVIVNNSWVTPYRCLGDCYRFVFLTQLPFSFDMLKMATVTNGRKPSILATVLCPAASLSNYRHQMRYCMNGIFLDELESFKNMLNSFDDQAKLERLRLKEEHHQCTQINLNDKKNQALRDFVAAIEEEPRDGDKIKEALKRYLTACTKDRLHNLRYFEYVQKHRPEKAEEAREALQTHLKLINNLVNQSLILLYKLPEIARQFQVNLPDWIPKPPALPTEKPTTTLEKSSAAKDPTDPPSKGEEYQDETVSEKEDPITKGKTKNDDKPGDVKPDPGDDVDDVTENEEGEFRKRYHSQATFSAVIGLSCGALVIMVIIVVAMAMRRSRPRNNTKTVLVDGDDDNATEKSHLVNMQENGYENPTYRFYDY</sequence>
<proteinExistence type="inferred from homology"/>
<dbReference type="InterPro" id="IPR036454">
    <property type="entry name" value="Amyloid_glyco_heparin-bd_sf"/>
</dbReference>
<evidence type="ECO:0000256" key="3">
    <source>
        <dbReference type="ARBA" id="ARBA00022989"/>
    </source>
</evidence>
<evidence type="ECO:0000259" key="9">
    <source>
        <dbReference type="PROSITE" id="PS51870"/>
    </source>
</evidence>
<dbReference type="InterPro" id="IPR008155">
    <property type="entry name" value="Amyloid_glyco"/>
</dbReference>
<evidence type="ECO:0000313" key="10">
    <source>
        <dbReference type="EMBL" id="CAH3187270.1"/>
    </source>
</evidence>
<dbReference type="SMART" id="SM00006">
    <property type="entry name" value="A4_EXTRA"/>
    <property type="match status" value="1"/>
</dbReference>
<dbReference type="InterPro" id="IPR008154">
    <property type="entry name" value="Amyloid_glyco_extra"/>
</dbReference>
<feature type="region of interest" description="GFLD subdomain" evidence="5">
    <location>
        <begin position="19"/>
        <end position="100"/>
    </location>
</feature>
<comment type="caution">
    <text evidence="10">The sequence shown here is derived from an EMBL/GenBank/DDBJ whole genome shotgun (WGS) entry which is preliminary data.</text>
</comment>
<feature type="transmembrane region" description="Helical" evidence="7">
    <location>
        <begin position="381"/>
        <end position="404"/>
    </location>
</feature>
<evidence type="ECO:0000256" key="4">
    <source>
        <dbReference type="ARBA" id="ARBA00023136"/>
    </source>
</evidence>
<keyword evidence="11" id="KW-1185">Reference proteome</keyword>
<comment type="caution">
    <text evidence="5">Lacks conserved residue(s) required for the propagation of feature annotation.</text>
</comment>
<evidence type="ECO:0000256" key="7">
    <source>
        <dbReference type="SAM" id="Phobius"/>
    </source>
</evidence>
<accession>A0ABN8S8C8</accession>
<dbReference type="InterPro" id="IPR015849">
    <property type="entry name" value="Amyloid_glyco_heparin-bd"/>
</dbReference>
<dbReference type="Pfam" id="PF02177">
    <property type="entry name" value="APP_N"/>
    <property type="match status" value="1"/>
</dbReference>
<feature type="domain" description="E1" evidence="8">
    <location>
        <begin position="19"/>
        <end position="136"/>
    </location>
</feature>
<keyword evidence="4 7" id="KW-0472">Membrane</keyword>